<dbReference type="KEGG" id="dlu:A6035_11175"/>
<organism evidence="2 3">
    <name type="scientific">Dietzia lutea</name>
    <dbReference type="NCBI Taxonomy" id="546160"/>
    <lineage>
        <taxon>Bacteria</taxon>
        <taxon>Bacillati</taxon>
        <taxon>Actinomycetota</taxon>
        <taxon>Actinomycetes</taxon>
        <taxon>Mycobacteriales</taxon>
        <taxon>Dietziaceae</taxon>
        <taxon>Dietzia</taxon>
    </lineage>
</organism>
<evidence type="ECO:0000313" key="2">
    <source>
        <dbReference type="EMBL" id="AWH92633.1"/>
    </source>
</evidence>
<dbReference type="PANTHER" id="PTHR43646:SF6">
    <property type="entry name" value="PRE-MYCOFACTOCIN GLYCOSYLTRANSFERASE"/>
    <property type="match status" value="1"/>
</dbReference>
<keyword evidence="3" id="KW-1185">Reference proteome</keyword>
<dbReference type="Pfam" id="PF00535">
    <property type="entry name" value="Glycos_transf_2"/>
    <property type="match status" value="1"/>
</dbReference>
<protein>
    <submittedName>
        <fullName evidence="2">Glycosyl transferase family 2</fullName>
    </submittedName>
</protein>
<dbReference type="EMBL" id="CP015449">
    <property type="protein sequence ID" value="AWH92633.1"/>
    <property type="molecule type" value="Genomic_DNA"/>
</dbReference>
<proteinExistence type="predicted"/>
<evidence type="ECO:0000259" key="1">
    <source>
        <dbReference type="Pfam" id="PF00535"/>
    </source>
</evidence>
<dbReference type="RefSeq" id="WP_108847865.1">
    <property type="nucleotide sequence ID" value="NZ_CP015449.1"/>
</dbReference>
<dbReference type="InterPro" id="IPR001173">
    <property type="entry name" value="Glyco_trans_2-like"/>
</dbReference>
<dbReference type="NCBIfam" id="TIGR03965">
    <property type="entry name" value="mycofact_glyco"/>
    <property type="match status" value="1"/>
</dbReference>
<reference evidence="2 3" key="1">
    <citation type="submission" date="2016-04" db="EMBL/GenBank/DDBJ databases">
        <title>Complete genome sequence of Dietzia lutea YIM 80766T, a strain isolated from desert soil in Egypt.</title>
        <authorList>
            <person name="Zhao J."/>
            <person name="Hu B."/>
            <person name="Geng S."/>
            <person name="Nie Y."/>
            <person name="Tang Y."/>
        </authorList>
    </citation>
    <scope>NUCLEOTIDE SEQUENCE [LARGE SCALE GENOMIC DNA]</scope>
    <source>
        <strain evidence="2 3">YIM 80766</strain>
    </source>
</reference>
<dbReference type="SUPFAM" id="SSF53448">
    <property type="entry name" value="Nucleotide-diphospho-sugar transferases"/>
    <property type="match status" value="1"/>
</dbReference>
<sequence>MRPAGHRTPAAAAPTADRPHVLLDRRTRILRRGGLVRVLGGDPVTLITPAPSVAGLLDGGRAVATDTPAGAALARALTDRGMAHPAGPVSADRPLDGVAVVVPVRDDADGVAALARALAPELARGAHLVVVDDGSTPPLAVPLTAAPATVLRHDHSRGPAAARNAGTSAAVAAGADVVVYLDADVLPLPGWLDILLARLDDPLVAAVAPRVVAAEPGRFGVRGYETARSALDMGPEPARVRPRTGVAYVPSAALAVRPDLLPPVPVGGGEGPFDERMHVAEDVDLCWRIDDAGGRIRYEPAARVAHRHRTGVRALLTRRAYYGRGAAPLAVRHGADVAPAVAAPWSLAVAVGVWSASPLGTVIALGAVTRAWWRTRALTGDGRAAAELVARGAGASIRQLPEAVLRPYWPITAAALALTAGSRGRTARALRRRLAVAIAAEGLWHWWSAREPGRWPTDEPVGHVLLHRLDDLAYGVGVWRSAVTERSPAALRPELTR</sequence>
<keyword evidence="2" id="KW-0808">Transferase</keyword>
<feature type="domain" description="Glycosyltransferase 2-like" evidence="1">
    <location>
        <begin position="100"/>
        <end position="240"/>
    </location>
</feature>
<dbReference type="Proteomes" id="UP000244928">
    <property type="component" value="Chromosome"/>
</dbReference>
<dbReference type="GO" id="GO:0016740">
    <property type="term" value="F:transferase activity"/>
    <property type="evidence" value="ECO:0007669"/>
    <property type="project" value="UniProtKB-KW"/>
</dbReference>
<dbReference type="InterPro" id="IPR023981">
    <property type="entry name" value="MftF"/>
</dbReference>
<name>A0A2S1R8N3_9ACTN</name>
<evidence type="ECO:0000313" key="3">
    <source>
        <dbReference type="Proteomes" id="UP000244928"/>
    </source>
</evidence>
<gene>
    <name evidence="2" type="ORF">A6035_11175</name>
</gene>
<dbReference type="InterPro" id="IPR029044">
    <property type="entry name" value="Nucleotide-diphossugar_trans"/>
</dbReference>
<dbReference type="AlphaFoldDB" id="A0A2S1R8N3"/>
<dbReference type="PANTHER" id="PTHR43646">
    <property type="entry name" value="GLYCOSYLTRANSFERASE"/>
    <property type="match status" value="1"/>
</dbReference>
<accession>A0A2S1R8N3</accession>
<dbReference type="Gene3D" id="3.90.550.10">
    <property type="entry name" value="Spore Coat Polysaccharide Biosynthesis Protein SpsA, Chain A"/>
    <property type="match status" value="1"/>
</dbReference>